<dbReference type="RefSeq" id="XP_069147630.1">
    <property type="nucleotide sequence ID" value="XM_069291529.1"/>
</dbReference>
<dbReference type="Proteomes" id="UP000004994">
    <property type="component" value="Chromosome 11"/>
</dbReference>
<proteinExistence type="predicted"/>
<dbReference type="KEGG" id="sly:138339662"/>
<dbReference type="InParanoid" id="A0A3Q7IR36"/>
<dbReference type="InterPro" id="IPR050481">
    <property type="entry name" value="UDP-glycosyltransf_plant"/>
</dbReference>
<reference evidence="2" key="1">
    <citation type="journal article" date="2012" name="Nature">
        <title>The tomato genome sequence provides insights into fleshy fruit evolution.</title>
        <authorList>
            <consortium name="Tomato Genome Consortium"/>
        </authorList>
    </citation>
    <scope>NUCLEOTIDE SEQUENCE [LARGE SCALE GENOMIC DNA]</scope>
    <source>
        <strain evidence="2">cv. Heinz 1706</strain>
    </source>
</reference>
<evidence type="ECO:0000313" key="2">
    <source>
        <dbReference type="EnsemblPlants" id="Solyc11g010750.1.1.1"/>
    </source>
</evidence>
<dbReference type="STRING" id="4081.A0A3Q7IR36"/>
<evidence type="ECO:0000256" key="1">
    <source>
        <dbReference type="SAM" id="Phobius"/>
    </source>
</evidence>
<evidence type="ECO:0000313" key="3">
    <source>
        <dbReference type="Proteomes" id="UP000004994"/>
    </source>
</evidence>
<dbReference type="PANTHER" id="PTHR48049">
    <property type="entry name" value="GLYCOSYLTRANSFERASE"/>
    <property type="match status" value="1"/>
</dbReference>
<dbReference type="AlphaFoldDB" id="A0A3Q7IR36"/>
<accession>A0A3Q7IR36</accession>
<dbReference type="GeneID" id="138339662"/>
<dbReference type="GO" id="GO:0035251">
    <property type="term" value="F:UDP-glucosyltransferase activity"/>
    <property type="evidence" value="ECO:0007669"/>
    <property type="project" value="InterPro"/>
</dbReference>
<reference evidence="2" key="2">
    <citation type="submission" date="2019-01" db="UniProtKB">
        <authorList>
            <consortium name="EnsemblPlants"/>
        </authorList>
    </citation>
    <scope>IDENTIFICATION</scope>
    <source>
        <strain evidence="2">cv. Heinz 1706</strain>
    </source>
</reference>
<dbReference type="Gramene" id="Solyc11g010750.1.1">
    <property type="protein sequence ID" value="Solyc11g010750.1.1.1"/>
    <property type="gene ID" value="Solyc11g010750.1"/>
</dbReference>
<keyword evidence="1" id="KW-0472">Membrane</keyword>
<dbReference type="PaxDb" id="4081-Solyc11g010750.1.1"/>
<protein>
    <submittedName>
        <fullName evidence="2">Uncharacterized protein</fullName>
    </submittedName>
</protein>
<dbReference type="SUPFAM" id="SSF53756">
    <property type="entry name" value="UDP-Glycosyltransferase/glycogen phosphorylase"/>
    <property type="match status" value="1"/>
</dbReference>
<dbReference type="OMA" id="FHPHTIP"/>
<keyword evidence="3" id="KW-1185">Reference proteome</keyword>
<keyword evidence="1" id="KW-0812">Transmembrane</keyword>
<sequence>MAKGDENNTKKLHIVMFPWLAFGHIIPFLELFKFIARKDHKISFISTLKNIDRLPKIPSEFSNSITFVKIPLAKIDGLPKDAEATIDIITSEEMTYLKKAMDGMEKDVTNFLENNCPDWIIQDFA</sequence>
<dbReference type="Gene3D" id="3.40.50.2000">
    <property type="entry name" value="Glycogen Phosphorylase B"/>
    <property type="match status" value="1"/>
</dbReference>
<dbReference type="PANTHER" id="PTHR48049:SF60">
    <property type="entry name" value="UDP-GLYCOSYLTRANSFERASE 91B1"/>
    <property type="match status" value="1"/>
</dbReference>
<keyword evidence="1" id="KW-1133">Transmembrane helix</keyword>
<feature type="transmembrane region" description="Helical" evidence="1">
    <location>
        <begin position="12"/>
        <end position="32"/>
    </location>
</feature>
<name>A0A3Q7IR36_SOLLC</name>
<organism evidence="2">
    <name type="scientific">Solanum lycopersicum</name>
    <name type="common">Tomato</name>
    <name type="synonym">Lycopersicon esculentum</name>
    <dbReference type="NCBI Taxonomy" id="4081"/>
    <lineage>
        <taxon>Eukaryota</taxon>
        <taxon>Viridiplantae</taxon>
        <taxon>Streptophyta</taxon>
        <taxon>Embryophyta</taxon>
        <taxon>Tracheophyta</taxon>
        <taxon>Spermatophyta</taxon>
        <taxon>Magnoliopsida</taxon>
        <taxon>eudicotyledons</taxon>
        <taxon>Gunneridae</taxon>
        <taxon>Pentapetalae</taxon>
        <taxon>asterids</taxon>
        <taxon>lamiids</taxon>
        <taxon>Solanales</taxon>
        <taxon>Solanaceae</taxon>
        <taxon>Solanoideae</taxon>
        <taxon>Solaneae</taxon>
        <taxon>Solanum</taxon>
        <taxon>Solanum subgen. Lycopersicon</taxon>
    </lineage>
</organism>
<dbReference type="SMR" id="A0A3Q7IR36"/>
<dbReference type="EnsemblPlants" id="Solyc11g010750.1.1">
    <property type="protein sequence ID" value="Solyc11g010750.1.1.1"/>
    <property type="gene ID" value="Solyc11g010750.1"/>
</dbReference>